<dbReference type="PANTHER" id="PTHR33495:SF2">
    <property type="entry name" value="ANTI-SIGMA FACTOR ANTAGONIST TM_1081-RELATED"/>
    <property type="match status" value="1"/>
</dbReference>
<accession>A0A2T0RI76</accession>
<name>A0A2T0RI76_9ACTN</name>
<dbReference type="CDD" id="cd07043">
    <property type="entry name" value="STAS_anti-anti-sigma_factors"/>
    <property type="match status" value="1"/>
</dbReference>
<dbReference type="GO" id="GO:0043856">
    <property type="term" value="F:anti-sigma factor antagonist activity"/>
    <property type="evidence" value="ECO:0007669"/>
    <property type="project" value="TreeGrafter"/>
</dbReference>
<proteinExistence type="predicted"/>
<dbReference type="OrthoDB" id="3297821at2"/>
<dbReference type="EMBL" id="PVZG01000022">
    <property type="protein sequence ID" value="PRY20800.1"/>
    <property type="molecule type" value="Genomic_DNA"/>
</dbReference>
<feature type="compositionally biased region" description="Basic and acidic residues" evidence="1">
    <location>
        <begin position="159"/>
        <end position="168"/>
    </location>
</feature>
<feature type="region of interest" description="Disordered" evidence="1">
    <location>
        <begin position="159"/>
        <end position="184"/>
    </location>
</feature>
<dbReference type="Pfam" id="PF13466">
    <property type="entry name" value="STAS_2"/>
    <property type="match status" value="1"/>
</dbReference>
<dbReference type="InterPro" id="IPR036513">
    <property type="entry name" value="STAS_dom_sf"/>
</dbReference>
<dbReference type="RefSeq" id="WP_158277874.1">
    <property type="nucleotide sequence ID" value="NZ_PVZG01000022.1"/>
</dbReference>
<protein>
    <submittedName>
        <fullName evidence="3">Anti-anti-sigma factor</fullName>
    </submittedName>
</protein>
<dbReference type="PROSITE" id="PS50801">
    <property type="entry name" value="STAS"/>
    <property type="match status" value="1"/>
</dbReference>
<gene>
    <name evidence="3" type="ORF">CLV70_12239</name>
</gene>
<evidence type="ECO:0000259" key="2">
    <source>
        <dbReference type="PROSITE" id="PS50801"/>
    </source>
</evidence>
<keyword evidence="4" id="KW-1185">Reference proteome</keyword>
<dbReference type="AlphaFoldDB" id="A0A2T0RI76"/>
<dbReference type="PANTHER" id="PTHR33495">
    <property type="entry name" value="ANTI-SIGMA FACTOR ANTAGONIST TM_1081-RELATED-RELATED"/>
    <property type="match status" value="1"/>
</dbReference>
<dbReference type="SUPFAM" id="SSF52091">
    <property type="entry name" value="SpoIIaa-like"/>
    <property type="match status" value="1"/>
</dbReference>
<evidence type="ECO:0000313" key="4">
    <source>
        <dbReference type="Proteomes" id="UP000239209"/>
    </source>
</evidence>
<evidence type="ECO:0000313" key="3">
    <source>
        <dbReference type="EMBL" id="PRY20800.1"/>
    </source>
</evidence>
<comment type="caution">
    <text evidence="3">The sequence shown here is derived from an EMBL/GenBank/DDBJ whole genome shotgun (WGS) entry which is preliminary data.</text>
</comment>
<dbReference type="Proteomes" id="UP000239209">
    <property type="component" value="Unassembled WGS sequence"/>
</dbReference>
<dbReference type="InterPro" id="IPR058548">
    <property type="entry name" value="MlaB-like_STAS"/>
</dbReference>
<reference evidence="3 4" key="1">
    <citation type="submission" date="2018-03" db="EMBL/GenBank/DDBJ databases">
        <title>Genomic Encyclopedia of Archaeal and Bacterial Type Strains, Phase II (KMG-II): from individual species to whole genera.</title>
        <authorList>
            <person name="Goeker M."/>
        </authorList>
    </citation>
    <scope>NUCLEOTIDE SEQUENCE [LARGE SCALE GENOMIC DNA]</scope>
    <source>
        <strain evidence="3 4">DSM 45348</strain>
    </source>
</reference>
<evidence type="ECO:0000256" key="1">
    <source>
        <dbReference type="SAM" id="MobiDB-lite"/>
    </source>
</evidence>
<organism evidence="3 4">
    <name type="scientific">Pseudosporangium ferrugineum</name>
    <dbReference type="NCBI Taxonomy" id="439699"/>
    <lineage>
        <taxon>Bacteria</taxon>
        <taxon>Bacillati</taxon>
        <taxon>Actinomycetota</taxon>
        <taxon>Actinomycetes</taxon>
        <taxon>Micromonosporales</taxon>
        <taxon>Micromonosporaceae</taxon>
        <taxon>Pseudosporangium</taxon>
    </lineage>
</organism>
<sequence length="184" mass="19559">MDLKRDDAGTIIPPYFQVSAVPPDRDGRSRVAVAGELDEGSAEPLIRAVTSLLGGAAPAVVEIEASRLNFLDSSGIRALLICRGLVGNAGGRLVLTNPRPAVTEVLEITRLCELFGLPAPAGAPRPPKNPVVSESTADLFIRSAAVRRASREIRDQARALRLTGDLRRQPQTPVRESPAPRSDG</sequence>
<feature type="domain" description="STAS" evidence="2">
    <location>
        <begin position="31"/>
        <end position="139"/>
    </location>
</feature>
<dbReference type="InterPro" id="IPR002645">
    <property type="entry name" value="STAS_dom"/>
</dbReference>
<dbReference type="Gene3D" id="3.30.750.24">
    <property type="entry name" value="STAS domain"/>
    <property type="match status" value="1"/>
</dbReference>